<organism evidence="3 4">
    <name type="scientific">Cirrhinus mrigala</name>
    <name type="common">Mrigala</name>
    <dbReference type="NCBI Taxonomy" id="683832"/>
    <lineage>
        <taxon>Eukaryota</taxon>
        <taxon>Metazoa</taxon>
        <taxon>Chordata</taxon>
        <taxon>Craniata</taxon>
        <taxon>Vertebrata</taxon>
        <taxon>Euteleostomi</taxon>
        <taxon>Actinopterygii</taxon>
        <taxon>Neopterygii</taxon>
        <taxon>Teleostei</taxon>
        <taxon>Ostariophysi</taxon>
        <taxon>Cypriniformes</taxon>
        <taxon>Cyprinidae</taxon>
        <taxon>Labeoninae</taxon>
        <taxon>Labeonini</taxon>
        <taxon>Cirrhinus</taxon>
    </lineage>
</organism>
<keyword evidence="1" id="KW-0245">EGF-like domain</keyword>
<dbReference type="PROSITE" id="PS50026">
    <property type="entry name" value="EGF_3"/>
    <property type="match status" value="1"/>
</dbReference>
<dbReference type="EMBL" id="JAMKFB020000022">
    <property type="protein sequence ID" value="KAL0160495.1"/>
    <property type="molecule type" value="Genomic_DNA"/>
</dbReference>
<keyword evidence="1" id="KW-1015">Disulfide bond</keyword>
<gene>
    <name evidence="3" type="ORF">M9458_044220</name>
</gene>
<dbReference type="Proteomes" id="UP001529510">
    <property type="component" value="Unassembled WGS sequence"/>
</dbReference>
<proteinExistence type="predicted"/>
<accession>A0ABD0NGD3</accession>
<comment type="caution">
    <text evidence="3">The sequence shown here is derived from an EMBL/GenBank/DDBJ whole genome shotgun (WGS) entry which is preliminary data.</text>
</comment>
<feature type="domain" description="EGF-like" evidence="2">
    <location>
        <begin position="1"/>
        <end position="34"/>
    </location>
</feature>
<evidence type="ECO:0000313" key="3">
    <source>
        <dbReference type="EMBL" id="KAL0160495.1"/>
    </source>
</evidence>
<comment type="caution">
    <text evidence="1">Lacks conserved residue(s) required for the propagation of feature annotation.</text>
</comment>
<evidence type="ECO:0000259" key="2">
    <source>
        <dbReference type="PROSITE" id="PS50026"/>
    </source>
</evidence>
<feature type="non-terminal residue" evidence="3">
    <location>
        <position position="57"/>
    </location>
</feature>
<dbReference type="SUPFAM" id="SSF57196">
    <property type="entry name" value="EGF/Laminin"/>
    <property type="match status" value="1"/>
</dbReference>
<feature type="disulfide bond" evidence="1">
    <location>
        <begin position="24"/>
        <end position="33"/>
    </location>
</feature>
<evidence type="ECO:0000313" key="4">
    <source>
        <dbReference type="Proteomes" id="UP001529510"/>
    </source>
</evidence>
<sequence>ICHHYCVNSKGCTLSGSGHVECVCPTRYEGPKCETDRCLRCRGAPCIVDEETGDVAC</sequence>
<feature type="non-terminal residue" evidence="3">
    <location>
        <position position="1"/>
    </location>
</feature>
<dbReference type="Gene3D" id="2.10.25.10">
    <property type="entry name" value="Laminin"/>
    <property type="match status" value="1"/>
</dbReference>
<evidence type="ECO:0000256" key="1">
    <source>
        <dbReference type="PROSITE-ProRule" id="PRU00076"/>
    </source>
</evidence>
<dbReference type="InterPro" id="IPR000742">
    <property type="entry name" value="EGF"/>
</dbReference>
<feature type="disulfide bond" evidence="1">
    <location>
        <begin position="2"/>
        <end position="12"/>
    </location>
</feature>
<name>A0ABD0NGD3_CIRMR</name>
<keyword evidence="4" id="KW-1185">Reference proteome</keyword>
<reference evidence="3 4" key="1">
    <citation type="submission" date="2024-05" db="EMBL/GenBank/DDBJ databases">
        <title>Genome sequencing and assembly of Indian major carp, Cirrhinus mrigala (Hamilton, 1822).</title>
        <authorList>
            <person name="Mohindra V."/>
            <person name="Chowdhury L.M."/>
            <person name="Lal K."/>
            <person name="Jena J.K."/>
        </authorList>
    </citation>
    <scope>NUCLEOTIDE SEQUENCE [LARGE SCALE GENOMIC DNA]</scope>
    <source>
        <strain evidence="3">CM1030</strain>
        <tissue evidence="3">Blood</tissue>
    </source>
</reference>
<dbReference type="AlphaFoldDB" id="A0ABD0NGD3"/>
<protein>
    <recommendedName>
        <fullName evidence="2">EGF-like domain-containing protein</fullName>
    </recommendedName>
</protein>
<dbReference type="PROSITE" id="PS00022">
    <property type="entry name" value="EGF_1"/>
    <property type="match status" value="1"/>
</dbReference>